<evidence type="ECO:0000313" key="1">
    <source>
        <dbReference type="EMBL" id="TLQ43153.1"/>
    </source>
</evidence>
<sequence length="115" mass="12678">MNSARAGSGIYRLDNWPAVRDVWQADIARVGTAVARLRIAQRLTVGFLDPVEDALYLTAGLRMIGLPATFHLGRELVPAAPPAGFYAWVEHKGHVVSTSLPVREEYIEVHRSEEG</sequence>
<gene>
    <name evidence="1" type="ORF">FEF34_08365</name>
</gene>
<keyword evidence="2" id="KW-1185">Reference proteome</keyword>
<reference evidence="1 2" key="1">
    <citation type="submission" date="2019-05" db="EMBL/GenBank/DDBJ databases">
        <title>Streptomyces marianii sp. nov., a novel marine actinomycete from southern coast of India.</title>
        <authorList>
            <person name="Iniyan A.M."/>
            <person name="Wink J."/>
            <person name="Ramprasad E."/>
            <person name="Ramana C.V."/>
            <person name="Bunk B."/>
            <person name="Sproer C."/>
            <person name="Joseph F.-J.R.S."/>
            <person name="Vincent S.G.P."/>
        </authorList>
    </citation>
    <scope>NUCLEOTIDE SEQUENCE [LARGE SCALE GENOMIC DNA]</scope>
    <source>
        <strain evidence="1 2">ICN19</strain>
    </source>
</reference>
<dbReference type="RefSeq" id="WP_138052577.1">
    <property type="nucleotide sequence ID" value="NZ_VAWE01000001.1"/>
</dbReference>
<accession>A0A5R9E563</accession>
<dbReference type="OrthoDB" id="4176291at2"/>
<comment type="caution">
    <text evidence="1">The sequence shown here is derived from an EMBL/GenBank/DDBJ whole genome shotgun (WGS) entry which is preliminary data.</text>
</comment>
<protein>
    <submittedName>
        <fullName evidence="1">Uncharacterized protein</fullName>
    </submittedName>
</protein>
<organism evidence="1 2">
    <name type="scientific">Streptomyces marianii</name>
    <dbReference type="NCBI Taxonomy" id="1817406"/>
    <lineage>
        <taxon>Bacteria</taxon>
        <taxon>Bacillati</taxon>
        <taxon>Actinomycetota</taxon>
        <taxon>Actinomycetes</taxon>
        <taxon>Kitasatosporales</taxon>
        <taxon>Streptomycetaceae</taxon>
        <taxon>Streptomyces</taxon>
    </lineage>
</organism>
<dbReference type="AlphaFoldDB" id="A0A5R9E563"/>
<proteinExistence type="predicted"/>
<evidence type="ECO:0000313" key="2">
    <source>
        <dbReference type="Proteomes" id="UP000305921"/>
    </source>
</evidence>
<dbReference type="Proteomes" id="UP000305921">
    <property type="component" value="Unassembled WGS sequence"/>
</dbReference>
<dbReference type="EMBL" id="VAWE01000001">
    <property type="protein sequence ID" value="TLQ43153.1"/>
    <property type="molecule type" value="Genomic_DNA"/>
</dbReference>
<name>A0A5R9E563_9ACTN</name>